<reference evidence="2" key="1">
    <citation type="journal article" date="2024" name="Front. Bioeng. Biotechnol.">
        <title>Genome-scale model development and genomic sequencing of the oleaginous clade Lipomyces.</title>
        <authorList>
            <person name="Czajka J.J."/>
            <person name="Han Y."/>
            <person name="Kim J."/>
            <person name="Mondo S.J."/>
            <person name="Hofstad B.A."/>
            <person name="Robles A."/>
            <person name="Haridas S."/>
            <person name="Riley R."/>
            <person name="LaButti K."/>
            <person name="Pangilinan J."/>
            <person name="Andreopoulos W."/>
            <person name="Lipzen A."/>
            <person name="Yan J."/>
            <person name="Wang M."/>
            <person name="Ng V."/>
            <person name="Grigoriev I.V."/>
            <person name="Spatafora J.W."/>
            <person name="Magnuson J.K."/>
            <person name="Baker S.E."/>
            <person name="Pomraning K.R."/>
        </authorList>
    </citation>
    <scope>NUCLEOTIDE SEQUENCE [LARGE SCALE GENOMIC DNA]</scope>
    <source>
        <strain evidence="2">CBS 7786</strain>
    </source>
</reference>
<organism evidence="1 2">
    <name type="scientific">Lipomyces kononenkoae</name>
    <name type="common">Yeast</name>
    <dbReference type="NCBI Taxonomy" id="34357"/>
    <lineage>
        <taxon>Eukaryota</taxon>
        <taxon>Fungi</taxon>
        <taxon>Dikarya</taxon>
        <taxon>Ascomycota</taxon>
        <taxon>Saccharomycotina</taxon>
        <taxon>Lipomycetes</taxon>
        <taxon>Lipomycetales</taxon>
        <taxon>Lipomycetaceae</taxon>
        <taxon>Lipomyces</taxon>
    </lineage>
</organism>
<evidence type="ECO:0000313" key="2">
    <source>
        <dbReference type="Proteomes" id="UP001433508"/>
    </source>
</evidence>
<gene>
    <name evidence="1" type="ORF">V1525DRAFT_452995</name>
</gene>
<proteinExistence type="predicted"/>
<dbReference type="Proteomes" id="UP001433508">
    <property type="component" value="Unassembled WGS sequence"/>
</dbReference>
<evidence type="ECO:0000313" key="1">
    <source>
        <dbReference type="EMBL" id="KAK9233889.1"/>
    </source>
</evidence>
<name>A0ACC3SR84_LIPKO</name>
<dbReference type="EMBL" id="MU971556">
    <property type="protein sequence ID" value="KAK9233889.1"/>
    <property type="molecule type" value="Genomic_DNA"/>
</dbReference>
<comment type="caution">
    <text evidence="1">The sequence shown here is derived from an EMBL/GenBank/DDBJ whole genome shotgun (WGS) entry which is preliminary data.</text>
</comment>
<protein>
    <submittedName>
        <fullName evidence="1">Uncharacterized protein</fullName>
    </submittedName>
</protein>
<keyword evidence="2" id="KW-1185">Reference proteome</keyword>
<sequence>MRRINGIASSPDGDEQAKQPEELQNDYPTEAVSYFLHRWWVDGQYERWAEISTRKHVNLVNSTTLRVEGSHAALKVALTSSSGTLLTAGNKINRRGTDQSEYRSIIGSNETCMSGWRSVEVETANLCTAISRQALELVYAEVNKLYHSAEDGTKDDCSCAAWNRDLLPCRHRIQLGCPRGTRGLQTSAENVLNGADRREKVRRCGSCHEPGHNRRSRRSAQGIEGEDISVHDVWAAEDDKDTEDFHNDDRDATFELMWANAHSLT</sequence>
<accession>A0ACC3SR84</accession>